<dbReference type="EMBL" id="CP037422">
    <property type="protein sequence ID" value="QDU11445.1"/>
    <property type="molecule type" value="Genomic_DNA"/>
</dbReference>
<protein>
    <submittedName>
        <fullName evidence="3">Type II secretion system protein G</fullName>
    </submittedName>
</protein>
<keyword evidence="4" id="KW-1185">Reference proteome</keyword>
<keyword evidence="1" id="KW-1133">Transmembrane helix</keyword>
<dbReference type="NCBIfam" id="TIGR02532">
    <property type="entry name" value="IV_pilin_GFxxxE"/>
    <property type="match status" value="1"/>
</dbReference>
<dbReference type="InterPro" id="IPR012902">
    <property type="entry name" value="N_methyl_site"/>
</dbReference>
<proteinExistence type="predicted"/>
<dbReference type="PANTHER" id="PTHR30093">
    <property type="entry name" value="GENERAL SECRETION PATHWAY PROTEIN G"/>
    <property type="match status" value="1"/>
</dbReference>
<evidence type="ECO:0000259" key="2">
    <source>
        <dbReference type="Pfam" id="PF07596"/>
    </source>
</evidence>
<dbReference type="SUPFAM" id="SSF54523">
    <property type="entry name" value="Pili subunits"/>
    <property type="match status" value="1"/>
</dbReference>
<dbReference type="OrthoDB" id="255848at2"/>
<keyword evidence="1" id="KW-0472">Membrane</keyword>
<evidence type="ECO:0000313" key="3">
    <source>
        <dbReference type="EMBL" id="QDU11445.1"/>
    </source>
</evidence>
<dbReference type="RefSeq" id="WP_145179233.1">
    <property type="nucleotide sequence ID" value="NZ_CP037422.1"/>
</dbReference>
<dbReference type="Gene3D" id="3.30.700.10">
    <property type="entry name" value="Glycoprotein, Type 4 Pilin"/>
    <property type="match status" value="1"/>
</dbReference>
<sequence>MDNKPHPRGKRGFTLIELLVVIAIIAILIALLLPAVQQAREAARRSTCKNNLKQIGLALHNYHETFTRFPPGSIGWSFTASSSANPQLNSMGPLVMILPYMDMSTIYNQFDFSLSYANPANVALSENIIPTYLCPSYSGDTTVSEHGYRGWNSNTRKAITNYLGVGGYATTGSRVGVTSGTSLPANQRGIFWPNSSTRMRDITDGSSNTFIYGEFRPSIMSDVGWGSNGSCYDNRCSPWVRGITLEGSGAIKVMRYGPNQVFPKTSTYTSDWTVLPFSSQHVGGAHMLNTDGTVVFVSENIDINIWRYRGSMADGQVIGD</sequence>
<dbReference type="Pfam" id="PF07963">
    <property type="entry name" value="N_methyl"/>
    <property type="match status" value="1"/>
</dbReference>
<feature type="domain" description="DUF1559" evidence="2">
    <location>
        <begin position="37"/>
        <end position="303"/>
    </location>
</feature>
<evidence type="ECO:0000256" key="1">
    <source>
        <dbReference type="SAM" id="Phobius"/>
    </source>
</evidence>
<name>A0A517X1R0_9PLAN</name>
<keyword evidence="1" id="KW-0812">Transmembrane</keyword>
<dbReference type="InterPro" id="IPR045584">
    <property type="entry name" value="Pilin-like"/>
</dbReference>
<dbReference type="Pfam" id="PF07596">
    <property type="entry name" value="SBP_bac_10"/>
    <property type="match status" value="1"/>
</dbReference>
<evidence type="ECO:0000313" key="4">
    <source>
        <dbReference type="Proteomes" id="UP000318384"/>
    </source>
</evidence>
<accession>A0A517X1R0</accession>
<dbReference type="PROSITE" id="PS00409">
    <property type="entry name" value="PROKAR_NTER_METHYL"/>
    <property type="match status" value="1"/>
</dbReference>
<dbReference type="AlphaFoldDB" id="A0A517X1R0"/>
<dbReference type="InterPro" id="IPR011453">
    <property type="entry name" value="DUF1559"/>
</dbReference>
<gene>
    <name evidence="3" type="primary">xcpT_39</name>
    <name evidence="3" type="ORF">V202x_48670</name>
</gene>
<dbReference type="PANTHER" id="PTHR30093:SF2">
    <property type="entry name" value="TYPE II SECRETION SYSTEM PROTEIN H"/>
    <property type="match status" value="1"/>
</dbReference>
<feature type="transmembrane region" description="Helical" evidence="1">
    <location>
        <begin position="12"/>
        <end position="36"/>
    </location>
</feature>
<organism evidence="3 4">
    <name type="scientific">Gimesia aquarii</name>
    <dbReference type="NCBI Taxonomy" id="2527964"/>
    <lineage>
        <taxon>Bacteria</taxon>
        <taxon>Pseudomonadati</taxon>
        <taxon>Planctomycetota</taxon>
        <taxon>Planctomycetia</taxon>
        <taxon>Planctomycetales</taxon>
        <taxon>Planctomycetaceae</taxon>
        <taxon>Gimesia</taxon>
    </lineage>
</organism>
<reference evidence="3 4" key="1">
    <citation type="submission" date="2019-03" db="EMBL/GenBank/DDBJ databases">
        <title>Deep-cultivation of Planctomycetes and their phenomic and genomic characterization uncovers novel biology.</title>
        <authorList>
            <person name="Wiegand S."/>
            <person name="Jogler M."/>
            <person name="Boedeker C."/>
            <person name="Pinto D."/>
            <person name="Vollmers J."/>
            <person name="Rivas-Marin E."/>
            <person name="Kohn T."/>
            <person name="Peeters S.H."/>
            <person name="Heuer A."/>
            <person name="Rast P."/>
            <person name="Oberbeckmann S."/>
            <person name="Bunk B."/>
            <person name="Jeske O."/>
            <person name="Meyerdierks A."/>
            <person name="Storesund J.E."/>
            <person name="Kallscheuer N."/>
            <person name="Luecker S."/>
            <person name="Lage O.M."/>
            <person name="Pohl T."/>
            <person name="Merkel B.J."/>
            <person name="Hornburger P."/>
            <person name="Mueller R.-W."/>
            <person name="Bruemmer F."/>
            <person name="Labrenz M."/>
            <person name="Spormann A.M."/>
            <person name="Op den Camp H."/>
            <person name="Overmann J."/>
            <person name="Amann R."/>
            <person name="Jetten M.S.M."/>
            <person name="Mascher T."/>
            <person name="Medema M.H."/>
            <person name="Devos D.P."/>
            <person name="Kaster A.-K."/>
            <person name="Ovreas L."/>
            <person name="Rohde M."/>
            <person name="Galperin M.Y."/>
            <person name="Jogler C."/>
        </authorList>
    </citation>
    <scope>NUCLEOTIDE SEQUENCE [LARGE SCALE GENOMIC DNA]</scope>
    <source>
        <strain evidence="3 4">V202</strain>
    </source>
</reference>
<dbReference type="Proteomes" id="UP000318384">
    <property type="component" value="Chromosome"/>
</dbReference>